<evidence type="ECO:0000313" key="13">
    <source>
        <dbReference type="EMBL" id="OIW35056.1"/>
    </source>
</evidence>
<feature type="region of interest" description="Disordered" evidence="11">
    <location>
        <begin position="338"/>
        <end position="369"/>
    </location>
</feature>
<keyword evidence="2 10" id="KW-0723">Serine/threonine-protein kinase</keyword>
<reference evidence="13 14" key="1">
    <citation type="submission" date="2016-10" db="EMBL/GenBank/DDBJ databases">
        <title>Draft genome sequence of Coniochaeta ligniaria NRRL30616, a lignocellulolytic fungus for bioabatement of inhibitors in plant biomass hydrolysates.</title>
        <authorList>
            <consortium name="DOE Joint Genome Institute"/>
            <person name="Jimenez D.J."/>
            <person name="Hector R.E."/>
            <person name="Riley R."/>
            <person name="Sun H."/>
            <person name="Grigoriev I.V."/>
            <person name="Van Elsas J.D."/>
            <person name="Nichols N.N."/>
        </authorList>
    </citation>
    <scope>NUCLEOTIDE SEQUENCE [LARGE SCALE GENOMIC DNA]</scope>
    <source>
        <strain evidence="13 14">NRRL 30616</strain>
    </source>
</reference>
<dbReference type="InterPro" id="IPR017441">
    <property type="entry name" value="Protein_kinase_ATP_BS"/>
</dbReference>
<gene>
    <name evidence="13" type="ORF">CONLIGDRAFT_639374</name>
</gene>
<evidence type="ECO:0000256" key="8">
    <source>
        <dbReference type="ARBA" id="ARBA00048679"/>
    </source>
</evidence>
<feature type="binding site" evidence="9">
    <location>
        <position position="61"/>
    </location>
    <ligand>
        <name>ATP</name>
        <dbReference type="ChEBI" id="CHEBI:30616"/>
    </ligand>
</feature>
<dbReference type="PANTHER" id="PTHR45998">
    <property type="entry name" value="SERINE/THREONINE-PROTEIN KINASE 16"/>
    <property type="match status" value="1"/>
</dbReference>
<dbReference type="GO" id="GO:0005773">
    <property type="term" value="C:vacuole"/>
    <property type="evidence" value="ECO:0007669"/>
    <property type="project" value="GOC"/>
</dbReference>
<evidence type="ECO:0000256" key="11">
    <source>
        <dbReference type="SAM" id="MobiDB-lite"/>
    </source>
</evidence>
<dbReference type="AlphaFoldDB" id="A0A1J7JY58"/>
<keyword evidence="3" id="KW-0808">Transferase</keyword>
<evidence type="ECO:0000256" key="7">
    <source>
        <dbReference type="ARBA" id="ARBA00047899"/>
    </source>
</evidence>
<dbReference type="EMBL" id="KV875093">
    <property type="protein sequence ID" value="OIW35056.1"/>
    <property type="molecule type" value="Genomic_DNA"/>
</dbReference>
<dbReference type="STRING" id="1408157.A0A1J7JY58"/>
<dbReference type="InParanoid" id="A0A1J7JY58"/>
<evidence type="ECO:0000313" key="14">
    <source>
        <dbReference type="Proteomes" id="UP000182658"/>
    </source>
</evidence>
<comment type="catalytic activity">
    <reaction evidence="7">
        <text>L-threonyl-[protein] + ATP = O-phospho-L-threonyl-[protein] + ADP + H(+)</text>
        <dbReference type="Rhea" id="RHEA:46608"/>
        <dbReference type="Rhea" id="RHEA-COMP:11060"/>
        <dbReference type="Rhea" id="RHEA-COMP:11605"/>
        <dbReference type="ChEBI" id="CHEBI:15378"/>
        <dbReference type="ChEBI" id="CHEBI:30013"/>
        <dbReference type="ChEBI" id="CHEBI:30616"/>
        <dbReference type="ChEBI" id="CHEBI:61977"/>
        <dbReference type="ChEBI" id="CHEBI:456216"/>
        <dbReference type="EC" id="2.7.11.1"/>
    </reaction>
</comment>
<dbReference type="InterPro" id="IPR011009">
    <property type="entry name" value="Kinase-like_dom_sf"/>
</dbReference>
<evidence type="ECO:0000256" key="2">
    <source>
        <dbReference type="ARBA" id="ARBA00022527"/>
    </source>
</evidence>
<dbReference type="PROSITE" id="PS00108">
    <property type="entry name" value="PROTEIN_KINASE_ST"/>
    <property type="match status" value="1"/>
</dbReference>
<feature type="region of interest" description="Disordered" evidence="11">
    <location>
        <begin position="177"/>
        <end position="214"/>
    </location>
</feature>
<evidence type="ECO:0000256" key="5">
    <source>
        <dbReference type="ARBA" id="ARBA00022777"/>
    </source>
</evidence>
<dbReference type="Gene3D" id="1.10.510.10">
    <property type="entry name" value="Transferase(Phosphotransferase) domain 1"/>
    <property type="match status" value="2"/>
</dbReference>
<keyword evidence="4 9" id="KW-0547">Nucleotide-binding</keyword>
<dbReference type="Pfam" id="PF00069">
    <property type="entry name" value="Pkinase"/>
    <property type="match status" value="2"/>
</dbReference>
<evidence type="ECO:0000256" key="9">
    <source>
        <dbReference type="PROSITE-ProRule" id="PRU10141"/>
    </source>
</evidence>
<dbReference type="SMART" id="SM00220">
    <property type="entry name" value="S_TKc"/>
    <property type="match status" value="1"/>
</dbReference>
<sequence>MAQVFLDIFYSFGNCLNCFPGSPTLKINSRSFKILRLLGEGGFSYVYLVQDTSTSELLALKKIRCPFGAESVAQAMKEVEAYKLFATSPHIIHSVDYAIASERNDPPSKTVYVLLPYYQRGNLQDMINANLVNHTRFPERRLMELFLGVCRGLRDMHVYAPGVAGERMVMRTDGTDPNVAALKGRKRGAAGADDEDESEQQRPLMTGEEDTGVVTGGKERSYAHRDIKPGNIMIADDGQSPILMDLGSIAESPLPITSRSLAIATQDTAAEHSTMPYRAPELFDVKTGSVVDTKVDIWSMGCTLYACLVGKSPFEMRSDETGGSLSMCVLGGDWRFPDEGPGGASRNKGKGRAGAQGAGDARGEEESISEPIKEIVRRCLRVEPAERPDVDELIGMVEGVIQELPEDSV</sequence>
<dbReference type="InterPro" id="IPR000719">
    <property type="entry name" value="Prot_kinase_dom"/>
</dbReference>
<accession>A0A1J7JY58</accession>
<keyword evidence="6 9" id="KW-0067">ATP-binding</keyword>
<evidence type="ECO:0000256" key="10">
    <source>
        <dbReference type="RuleBase" id="RU000304"/>
    </source>
</evidence>
<dbReference type="GO" id="GO:0005794">
    <property type="term" value="C:Golgi apparatus"/>
    <property type="evidence" value="ECO:0007669"/>
    <property type="project" value="TreeGrafter"/>
</dbReference>
<dbReference type="InterPro" id="IPR052239">
    <property type="entry name" value="Ser/Thr-specific_kinases"/>
</dbReference>
<comment type="catalytic activity">
    <reaction evidence="8">
        <text>L-seryl-[protein] + ATP = O-phospho-L-seryl-[protein] + ADP + H(+)</text>
        <dbReference type="Rhea" id="RHEA:17989"/>
        <dbReference type="Rhea" id="RHEA-COMP:9863"/>
        <dbReference type="Rhea" id="RHEA-COMP:11604"/>
        <dbReference type="ChEBI" id="CHEBI:15378"/>
        <dbReference type="ChEBI" id="CHEBI:29999"/>
        <dbReference type="ChEBI" id="CHEBI:30616"/>
        <dbReference type="ChEBI" id="CHEBI:83421"/>
        <dbReference type="ChEBI" id="CHEBI:456216"/>
        <dbReference type="EC" id="2.7.11.1"/>
    </reaction>
</comment>
<evidence type="ECO:0000256" key="6">
    <source>
        <dbReference type="ARBA" id="ARBA00022840"/>
    </source>
</evidence>
<dbReference type="SUPFAM" id="SSF56112">
    <property type="entry name" value="Protein kinase-like (PK-like)"/>
    <property type="match status" value="1"/>
</dbReference>
<dbReference type="OrthoDB" id="248923at2759"/>
<protein>
    <recommendedName>
        <fullName evidence="1">non-specific serine/threonine protein kinase</fullName>
        <ecNumber evidence="1">2.7.11.1</ecNumber>
    </recommendedName>
</protein>
<dbReference type="FunFam" id="1.10.510.10:FF:000550">
    <property type="entry name" value="Serine/threonine kinase 16"/>
    <property type="match status" value="1"/>
</dbReference>
<evidence type="ECO:0000256" key="1">
    <source>
        <dbReference type="ARBA" id="ARBA00012513"/>
    </source>
</evidence>
<evidence type="ECO:0000259" key="12">
    <source>
        <dbReference type="PROSITE" id="PS50011"/>
    </source>
</evidence>
<dbReference type="GO" id="GO:0005524">
    <property type="term" value="F:ATP binding"/>
    <property type="evidence" value="ECO:0007669"/>
    <property type="project" value="UniProtKB-UniRule"/>
</dbReference>
<keyword evidence="5 13" id="KW-0418">Kinase</keyword>
<evidence type="ECO:0000256" key="4">
    <source>
        <dbReference type="ARBA" id="ARBA00022741"/>
    </source>
</evidence>
<dbReference type="Proteomes" id="UP000182658">
    <property type="component" value="Unassembled WGS sequence"/>
</dbReference>
<feature type="domain" description="Protein kinase" evidence="12">
    <location>
        <begin position="32"/>
        <end position="401"/>
    </location>
</feature>
<organism evidence="13 14">
    <name type="scientific">Coniochaeta ligniaria NRRL 30616</name>
    <dbReference type="NCBI Taxonomy" id="1408157"/>
    <lineage>
        <taxon>Eukaryota</taxon>
        <taxon>Fungi</taxon>
        <taxon>Dikarya</taxon>
        <taxon>Ascomycota</taxon>
        <taxon>Pezizomycotina</taxon>
        <taxon>Sordariomycetes</taxon>
        <taxon>Sordariomycetidae</taxon>
        <taxon>Coniochaetales</taxon>
        <taxon>Coniochaetaceae</taxon>
        <taxon>Coniochaeta</taxon>
    </lineage>
</organism>
<keyword evidence="14" id="KW-1185">Reference proteome</keyword>
<name>A0A1J7JY58_9PEZI</name>
<dbReference type="PANTHER" id="PTHR45998:SF2">
    <property type="entry name" value="SERINE_THREONINE-PROTEIN KINASE 16"/>
    <property type="match status" value="1"/>
</dbReference>
<dbReference type="FunCoup" id="A0A1J7JY58">
    <property type="interactions" value="792"/>
</dbReference>
<proteinExistence type="inferred from homology"/>
<comment type="similarity">
    <text evidence="10">Belongs to the protein kinase superfamily.</text>
</comment>
<dbReference type="GO" id="GO:0032889">
    <property type="term" value="P:regulation of vacuole fusion, non-autophagic"/>
    <property type="evidence" value="ECO:0007669"/>
    <property type="project" value="TreeGrafter"/>
</dbReference>
<dbReference type="PROSITE" id="PS50011">
    <property type="entry name" value="PROTEIN_KINASE_DOM"/>
    <property type="match status" value="1"/>
</dbReference>
<dbReference type="PROSITE" id="PS00107">
    <property type="entry name" value="PROTEIN_KINASE_ATP"/>
    <property type="match status" value="1"/>
</dbReference>
<dbReference type="GO" id="GO:0006624">
    <property type="term" value="P:vacuolar protein processing"/>
    <property type="evidence" value="ECO:0007669"/>
    <property type="project" value="TreeGrafter"/>
</dbReference>
<dbReference type="FunFam" id="3.30.200.20:FF:000374">
    <property type="entry name" value="Serine/threonine protein kinase"/>
    <property type="match status" value="1"/>
</dbReference>
<dbReference type="GO" id="GO:0004674">
    <property type="term" value="F:protein serine/threonine kinase activity"/>
    <property type="evidence" value="ECO:0007669"/>
    <property type="project" value="UniProtKB-KW"/>
</dbReference>
<dbReference type="EC" id="2.7.11.1" evidence="1"/>
<evidence type="ECO:0000256" key="3">
    <source>
        <dbReference type="ARBA" id="ARBA00022679"/>
    </source>
</evidence>
<dbReference type="InterPro" id="IPR008271">
    <property type="entry name" value="Ser/Thr_kinase_AS"/>
</dbReference>
<dbReference type="CDD" id="cd13986">
    <property type="entry name" value="STKc_16"/>
    <property type="match status" value="1"/>
</dbReference>